<feature type="transmembrane region" description="Helical" evidence="7">
    <location>
        <begin position="205"/>
        <end position="227"/>
    </location>
</feature>
<comment type="similarity">
    <text evidence="2">Belongs to the EamA transporter family.</text>
</comment>
<comment type="subcellular location">
    <subcellularLocation>
        <location evidence="1">Membrane</location>
        <topology evidence="1">Multi-pass membrane protein</topology>
    </subcellularLocation>
</comment>
<feature type="region of interest" description="Disordered" evidence="6">
    <location>
        <begin position="1"/>
        <end position="25"/>
    </location>
</feature>
<name>A0A6G4U184_9ACTN</name>
<feature type="transmembrane region" description="Helical" evidence="7">
    <location>
        <begin position="122"/>
        <end position="142"/>
    </location>
</feature>
<organism evidence="9 10">
    <name type="scientific">Streptomyces coryli</name>
    <dbReference type="NCBI Taxonomy" id="1128680"/>
    <lineage>
        <taxon>Bacteria</taxon>
        <taxon>Bacillati</taxon>
        <taxon>Actinomycetota</taxon>
        <taxon>Actinomycetes</taxon>
        <taxon>Kitasatosporales</taxon>
        <taxon>Streptomycetaceae</taxon>
        <taxon>Streptomyces</taxon>
    </lineage>
</organism>
<feature type="domain" description="EamA" evidence="8">
    <location>
        <begin position="176"/>
        <end position="308"/>
    </location>
</feature>
<feature type="compositionally biased region" description="Low complexity" evidence="6">
    <location>
        <begin position="9"/>
        <end position="25"/>
    </location>
</feature>
<accession>A0A6G4U184</accession>
<dbReference type="AlphaFoldDB" id="A0A6G4U184"/>
<keyword evidence="5 7" id="KW-0472">Membrane</keyword>
<evidence type="ECO:0000256" key="7">
    <source>
        <dbReference type="SAM" id="Phobius"/>
    </source>
</evidence>
<dbReference type="Proteomes" id="UP000481583">
    <property type="component" value="Unassembled WGS sequence"/>
</dbReference>
<dbReference type="InterPro" id="IPR037185">
    <property type="entry name" value="EmrE-like"/>
</dbReference>
<evidence type="ECO:0000256" key="2">
    <source>
        <dbReference type="ARBA" id="ARBA00007362"/>
    </source>
</evidence>
<sequence>MSAVQTRTAPGPSAPTGPAASGKASGASAVGPHTLGLTAVTALTPMVWGTTYLVTSQWLPPDRPLFSGVLRALPAGLILLAFTRVLPRGRRWWGRAAVLGVLNIGAFNALLFLAAYRLPGGVAATLGAVQPLAVAGLAFMLLQERPTRWRLGWAIAGAGGVAAMVLRGNFVLDAVGIVAGLGGTAAMASGVVLTKKWGRPEGVGVLAFTGWQLSAGGLFLVPLALAFEGAPPALDGAAVGGYLWLGGVGTLLAYAMWFRGVERLPVAALSFLPLLSPAVATLLGWAVLGEALTPLQLTGFTLAMVSIAAAQLNPRRRTS</sequence>
<dbReference type="PANTHER" id="PTHR32322:SF2">
    <property type="entry name" value="EAMA DOMAIN-CONTAINING PROTEIN"/>
    <property type="match status" value="1"/>
</dbReference>
<keyword evidence="10" id="KW-1185">Reference proteome</keyword>
<evidence type="ECO:0000256" key="6">
    <source>
        <dbReference type="SAM" id="MobiDB-lite"/>
    </source>
</evidence>
<feature type="domain" description="EamA" evidence="8">
    <location>
        <begin position="43"/>
        <end position="165"/>
    </location>
</feature>
<feature type="transmembrane region" description="Helical" evidence="7">
    <location>
        <begin position="98"/>
        <end position="116"/>
    </location>
</feature>
<evidence type="ECO:0000259" key="8">
    <source>
        <dbReference type="Pfam" id="PF00892"/>
    </source>
</evidence>
<dbReference type="GO" id="GO:0016020">
    <property type="term" value="C:membrane"/>
    <property type="evidence" value="ECO:0007669"/>
    <property type="project" value="UniProtKB-SubCell"/>
</dbReference>
<reference evidence="9 10" key="1">
    <citation type="submission" date="2020-02" db="EMBL/GenBank/DDBJ databases">
        <title>Whole-genome analyses of novel actinobacteria.</title>
        <authorList>
            <person name="Sahin N."/>
        </authorList>
    </citation>
    <scope>NUCLEOTIDE SEQUENCE [LARGE SCALE GENOMIC DNA]</scope>
    <source>
        <strain evidence="9 10">A7024</strain>
    </source>
</reference>
<feature type="transmembrane region" description="Helical" evidence="7">
    <location>
        <begin position="294"/>
        <end position="312"/>
    </location>
</feature>
<evidence type="ECO:0000256" key="1">
    <source>
        <dbReference type="ARBA" id="ARBA00004141"/>
    </source>
</evidence>
<feature type="transmembrane region" description="Helical" evidence="7">
    <location>
        <begin position="264"/>
        <end position="288"/>
    </location>
</feature>
<feature type="transmembrane region" description="Helical" evidence="7">
    <location>
        <begin position="174"/>
        <end position="193"/>
    </location>
</feature>
<dbReference type="Pfam" id="PF00892">
    <property type="entry name" value="EamA"/>
    <property type="match status" value="2"/>
</dbReference>
<keyword evidence="3 7" id="KW-0812">Transmembrane</keyword>
<dbReference type="InterPro" id="IPR000620">
    <property type="entry name" value="EamA_dom"/>
</dbReference>
<dbReference type="PANTHER" id="PTHR32322">
    <property type="entry name" value="INNER MEMBRANE TRANSPORTER"/>
    <property type="match status" value="1"/>
</dbReference>
<gene>
    <name evidence="9" type="ORF">G5C51_16375</name>
</gene>
<dbReference type="RefSeq" id="WP_165237921.1">
    <property type="nucleotide sequence ID" value="NZ_JAAKZV010000063.1"/>
</dbReference>
<evidence type="ECO:0000256" key="5">
    <source>
        <dbReference type="ARBA" id="ARBA00023136"/>
    </source>
</evidence>
<evidence type="ECO:0000313" key="9">
    <source>
        <dbReference type="EMBL" id="NGN65466.1"/>
    </source>
</evidence>
<dbReference type="InterPro" id="IPR050638">
    <property type="entry name" value="AA-Vitamin_Transporters"/>
</dbReference>
<dbReference type="EMBL" id="JAAKZV010000063">
    <property type="protein sequence ID" value="NGN65466.1"/>
    <property type="molecule type" value="Genomic_DNA"/>
</dbReference>
<evidence type="ECO:0000256" key="3">
    <source>
        <dbReference type="ARBA" id="ARBA00022692"/>
    </source>
</evidence>
<evidence type="ECO:0000256" key="4">
    <source>
        <dbReference type="ARBA" id="ARBA00022989"/>
    </source>
</evidence>
<protein>
    <submittedName>
        <fullName evidence="9">EamA family transporter</fullName>
    </submittedName>
</protein>
<feature type="transmembrane region" description="Helical" evidence="7">
    <location>
        <begin position="239"/>
        <end position="257"/>
    </location>
</feature>
<keyword evidence="4 7" id="KW-1133">Transmembrane helix</keyword>
<dbReference type="SUPFAM" id="SSF103481">
    <property type="entry name" value="Multidrug resistance efflux transporter EmrE"/>
    <property type="match status" value="2"/>
</dbReference>
<evidence type="ECO:0000313" key="10">
    <source>
        <dbReference type="Proteomes" id="UP000481583"/>
    </source>
</evidence>
<feature type="transmembrane region" description="Helical" evidence="7">
    <location>
        <begin position="65"/>
        <end position="86"/>
    </location>
</feature>
<comment type="caution">
    <text evidence="9">The sequence shown here is derived from an EMBL/GenBank/DDBJ whole genome shotgun (WGS) entry which is preliminary data.</text>
</comment>
<feature type="transmembrane region" description="Helical" evidence="7">
    <location>
        <begin position="149"/>
        <end position="168"/>
    </location>
</feature>
<proteinExistence type="inferred from homology"/>